<reference evidence="1 2" key="1">
    <citation type="submission" date="2016-03" db="EMBL/GenBank/DDBJ databases">
        <title>Complete genome sequence of Thermococcus celer.</title>
        <authorList>
            <person name="Oger P.M."/>
        </authorList>
    </citation>
    <scope>NUCLEOTIDE SEQUENCE [LARGE SCALE GENOMIC DNA]</scope>
    <source>
        <strain evidence="1 2">Vu 13</strain>
    </source>
</reference>
<name>A0A218P098_THECE</name>
<protein>
    <recommendedName>
        <fullName evidence="3">DUF5305 domain-containing protein</fullName>
    </recommendedName>
</protein>
<dbReference type="AlphaFoldDB" id="A0A218P098"/>
<dbReference type="EMBL" id="CP014854">
    <property type="protein sequence ID" value="ASI98358.1"/>
    <property type="molecule type" value="Genomic_DNA"/>
</dbReference>
<evidence type="ECO:0000313" key="2">
    <source>
        <dbReference type="Proteomes" id="UP000197156"/>
    </source>
</evidence>
<dbReference type="Proteomes" id="UP000197156">
    <property type="component" value="Chromosome"/>
</dbReference>
<gene>
    <name evidence="1" type="ORF">A3L02_01630</name>
</gene>
<evidence type="ECO:0000313" key="1">
    <source>
        <dbReference type="EMBL" id="ASI98358.1"/>
    </source>
</evidence>
<sequence>MKEKKLIWFIGRKEVLGAFLILFLLFAFYSVKFMSASPYVVKTQKLGTFSDMGELRHSAYLKPNEIYGYLISRDEYPISLVDRFLLNYTYRSNPPLSTGTYEVTGKVTYYVTRGSKDVTLWEETLFDERGKLQNGGFTVERKLDMGKIEEMSGNVSRELGMTRLKRRITVTVKASGTGEVGGKAVNEKFDHEVELVRDGGAGLYYFTNTEKTTRKPLTATSREEVSASVLGVTGDLNTAKVVTTLMALLMLIPVVGYAYTSRPPKDEMARIKRYMVNGVPGQVQKRVVLKTPKDLETAFELLDRPVLHYVDDNEEVFAIIDEGVSYEYRKPLPGKRNEPN</sequence>
<dbReference type="RefSeq" id="WP_088862322.1">
    <property type="nucleotide sequence ID" value="NZ_CP014854.1"/>
</dbReference>
<keyword evidence="2" id="KW-1185">Reference proteome</keyword>
<evidence type="ECO:0008006" key="3">
    <source>
        <dbReference type="Google" id="ProtNLM"/>
    </source>
</evidence>
<dbReference type="Pfam" id="PF17231">
    <property type="entry name" value="DUF5305"/>
    <property type="match status" value="1"/>
</dbReference>
<accession>A0A218P098</accession>
<dbReference type="OrthoDB" id="86028at2157"/>
<proteinExistence type="predicted"/>
<organism evidence="1 2">
    <name type="scientific">Thermococcus celer Vu 13 = JCM 8558</name>
    <dbReference type="NCBI Taxonomy" id="1293037"/>
    <lineage>
        <taxon>Archaea</taxon>
        <taxon>Methanobacteriati</taxon>
        <taxon>Methanobacteriota</taxon>
        <taxon>Thermococci</taxon>
        <taxon>Thermococcales</taxon>
        <taxon>Thermococcaceae</taxon>
        <taxon>Thermococcus</taxon>
    </lineage>
</organism>
<dbReference type="GeneID" id="33323411"/>
<dbReference type="InterPro" id="IPR035185">
    <property type="entry name" value="DUF5305"/>
</dbReference>
<dbReference type="KEGG" id="tce:A3L02_01630"/>